<name>E3HSL7_ACHXA</name>
<dbReference type="HOGENOM" id="CLU_133059_0_0_4"/>
<dbReference type="eggNOG" id="ENOG5033HMJ">
    <property type="taxonomic scope" value="Bacteria"/>
</dbReference>
<dbReference type="STRING" id="762376.AXYL_04014"/>
<dbReference type="Pfam" id="PF08875">
    <property type="entry name" value="DUF1833"/>
    <property type="match status" value="1"/>
</dbReference>
<evidence type="ECO:0000313" key="2">
    <source>
        <dbReference type="Proteomes" id="UP000006876"/>
    </source>
</evidence>
<gene>
    <name evidence="1" type="ordered locus">AXYL_04014</name>
</gene>
<sequence length="171" mass="19259">MPDENAIFVDYFFGAPRNAVGLETIEISQPSFSQVWRLQANFRDGLWARVESGELVFFRYVPLLLKLLEDRGTLDFGISVTVGDLGEILPDEIQRARVAGTLRTSPPKVVHRTYRSDNLERPMFGPIVLQAQPITRSRDGAQFDATAPQVNTSKTGVPYRTDLFPMLRGFL</sequence>
<dbReference type="EMBL" id="CP002287">
    <property type="protein sequence ID" value="ADP17334.1"/>
    <property type="molecule type" value="Genomic_DNA"/>
</dbReference>
<dbReference type="KEGG" id="axy:AXYL_04014"/>
<protein>
    <submittedName>
        <fullName evidence="1">Uncharacterized protein</fullName>
    </submittedName>
</protein>
<dbReference type="RefSeq" id="WP_013394645.1">
    <property type="nucleotide sequence ID" value="NC_014640.1"/>
</dbReference>
<evidence type="ECO:0000313" key="1">
    <source>
        <dbReference type="EMBL" id="ADP17334.1"/>
    </source>
</evidence>
<dbReference type="InterPro" id="IPR014974">
    <property type="entry name" value="DUF1833"/>
</dbReference>
<dbReference type="AlphaFoldDB" id="E3HSL7"/>
<accession>E3HSL7</accession>
<organism evidence="1 2">
    <name type="scientific">Achromobacter xylosoxidans (strain A8)</name>
    <dbReference type="NCBI Taxonomy" id="762376"/>
    <lineage>
        <taxon>Bacteria</taxon>
        <taxon>Pseudomonadati</taxon>
        <taxon>Pseudomonadota</taxon>
        <taxon>Betaproteobacteria</taxon>
        <taxon>Burkholderiales</taxon>
        <taxon>Alcaligenaceae</taxon>
        <taxon>Achromobacter</taxon>
    </lineage>
</organism>
<dbReference type="Proteomes" id="UP000006876">
    <property type="component" value="Chromosome"/>
</dbReference>
<dbReference type="OrthoDB" id="8636602at2"/>
<proteinExistence type="predicted"/>
<reference evidence="1 2" key="1">
    <citation type="journal article" date="2011" name="J. Bacteriol.">
        <title>Complete genome sequence of the haloaromatic acid-degrading bacterium Achromobacter xylosoxidans A8.</title>
        <authorList>
            <person name="Strnad H."/>
            <person name="Ridl J."/>
            <person name="Paces J."/>
            <person name="Kolar M."/>
            <person name="Vlcek C."/>
            <person name="Paces V."/>
        </authorList>
    </citation>
    <scope>NUCLEOTIDE SEQUENCE [LARGE SCALE GENOMIC DNA]</scope>
    <source>
        <strain evidence="1 2">A8</strain>
    </source>
</reference>